<dbReference type="GO" id="GO:0008270">
    <property type="term" value="F:zinc ion binding"/>
    <property type="evidence" value="ECO:0007669"/>
    <property type="project" value="UniProtKB-KW"/>
</dbReference>
<evidence type="ECO:0000256" key="6">
    <source>
        <dbReference type="ARBA" id="ARBA00022786"/>
    </source>
</evidence>
<dbReference type="OrthoDB" id="273089at2759"/>
<comment type="caution">
    <text evidence="13">The sequence shown here is derived from an EMBL/GenBank/DDBJ whole genome shotgun (WGS) entry which is preliminary data.</text>
</comment>
<evidence type="ECO:0000256" key="11">
    <source>
        <dbReference type="SAM" id="Phobius"/>
    </source>
</evidence>
<name>A0A3M6UKB3_POCDA</name>
<evidence type="ECO:0000259" key="12">
    <source>
        <dbReference type="PROSITE" id="PS51292"/>
    </source>
</evidence>
<keyword evidence="14" id="KW-1185">Reference proteome</keyword>
<dbReference type="Proteomes" id="UP000275408">
    <property type="component" value="Unassembled WGS sequence"/>
</dbReference>
<keyword evidence="4" id="KW-0479">Metal-binding</keyword>
<organism evidence="13 14">
    <name type="scientific">Pocillopora damicornis</name>
    <name type="common">Cauliflower coral</name>
    <name type="synonym">Millepora damicornis</name>
    <dbReference type="NCBI Taxonomy" id="46731"/>
    <lineage>
        <taxon>Eukaryota</taxon>
        <taxon>Metazoa</taxon>
        <taxon>Cnidaria</taxon>
        <taxon>Anthozoa</taxon>
        <taxon>Hexacorallia</taxon>
        <taxon>Scleractinia</taxon>
        <taxon>Astrocoeniina</taxon>
        <taxon>Pocilloporidae</taxon>
        <taxon>Pocillopora</taxon>
    </lineage>
</organism>
<dbReference type="PANTHER" id="PTHR46065">
    <property type="entry name" value="E3 UBIQUITIN-PROTEIN LIGASE MARCH 2/3 FAMILY MEMBER"/>
    <property type="match status" value="1"/>
</dbReference>
<evidence type="ECO:0000256" key="3">
    <source>
        <dbReference type="ARBA" id="ARBA00022692"/>
    </source>
</evidence>
<keyword evidence="3 11" id="KW-0812">Transmembrane</keyword>
<keyword evidence="7" id="KW-0862">Zinc</keyword>
<feature type="transmembrane region" description="Helical" evidence="11">
    <location>
        <begin position="224"/>
        <end position="244"/>
    </location>
</feature>
<feature type="domain" description="RING-CH-type" evidence="12">
    <location>
        <begin position="117"/>
        <end position="177"/>
    </location>
</feature>
<dbReference type="SMART" id="SM00744">
    <property type="entry name" value="RINGv"/>
    <property type="match status" value="1"/>
</dbReference>
<evidence type="ECO:0000313" key="13">
    <source>
        <dbReference type="EMBL" id="RMX54100.1"/>
    </source>
</evidence>
<reference evidence="13 14" key="1">
    <citation type="journal article" date="2018" name="Sci. Rep.">
        <title>Comparative analysis of the Pocillopora damicornis genome highlights role of immune system in coral evolution.</title>
        <authorList>
            <person name="Cunning R."/>
            <person name="Bay R.A."/>
            <person name="Gillette P."/>
            <person name="Baker A.C."/>
            <person name="Traylor-Knowles N."/>
        </authorList>
    </citation>
    <scope>NUCLEOTIDE SEQUENCE [LARGE SCALE GENOMIC DNA]</scope>
    <source>
        <strain evidence="13">RSMAS</strain>
        <tissue evidence="13">Whole animal</tissue>
    </source>
</reference>
<dbReference type="Pfam" id="PF12906">
    <property type="entry name" value="RINGv"/>
    <property type="match status" value="1"/>
</dbReference>
<dbReference type="GO" id="GO:0016020">
    <property type="term" value="C:membrane"/>
    <property type="evidence" value="ECO:0007669"/>
    <property type="project" value="UniProtKB-SubCell"/>
</dbReference>
<dbReference type="GO" id="GO:0016567">
    <property type="term" value="P:protein ubiquitination"/>
    <property type="evidence" value="ECO:0007669"/>
    <property type="project" value="TreeGrafter"/>
</dbReference>
<dbReference type="InterPro" id="IPR013083">
    <property type="entry name" value="Znf_RING/FYVE/PHD"/>
</dbReference>
<feature type="region of interest" description="Disordered" evidence="10">
    <location>
        <begin position="1"/>
        <end position="27"/>
    </location>
</feature>
<keyword evidence="8 11" id="KW-1133">Transmembrane helix</keyword>
<protein>
    <recommendedName>
        <fullName evidence="12">RING-CH-type domain-containing protein</fullName>
    </recommendedName>
</protein>
<gene>
    <name evidence="13" type="ORF">pdam_00014810</name>
</gene>
<feature type="transmembrane region" description="Helical" evidence="11">
    <location>
        <begin position="196"/>
        <end position="217"/>
    </location>
</feature>
<dbReference type="AlphaFoldDB" id="A0A3M6UKB3"/>
<comment type="subcellular location">
    <subcellularLocation>
        <location evidence="1">Membrane</location>
        <topology evidence="1">Multi-pass membrane protein</topology>
    </subcellularLocation>
</comment>
<dbReference type="EMBL" id="RCHS01001329">
    <property type="protein sequence ID" value="RMX54100.1"/>
    <property type="molecule type" value="Genomic_DNA"/>
</dbReference>
<keyword evidence="5" id="KW-0863">Zinc-finger</keyword>
<keyword evidence="2" id="KW-0808">Transferase</keyword>
<keyword evidence="9 11" id="KW-0472">Membrane</keyword>
<evidence type="ECO:0000256" key="5">
    <source>
        <dbReference type="ARBA" id="ARBA00022771"/>
    </source>
</evidence>
<dbReference type="SUPFAM" id="SSF57850">
    <property type="entry name" value="RING/U-box"/>
    <property type="match status" value="1"/>
</dbReference>
<proteinExistence type="predicted"/>
<dbReference type="InterPro" id="IPR011016">
    <property type="entry name" value="Znf_RING-CH"/>
</dbReference>
<evidence type="ECO:0000256" key="8">
    <source>
        <dbReference type="ARBA" id="ARBA00022989"/>
    </source>
</evidence>
<evidence type="ECO:0000256" key="1">
    <source>
        <dbReference type="ARBA" id="ARBA00004141"/>
    </source>
</evidence>
<sequence length="298" mass="34289">MDSHKTESSCSLSTEMERKSSAEEPVCDEGVQLERFDSVDSFRTRASTESRTVSMASTESYETASSSFPSWDRNSCQGNRRSCLLGWINSLEETTRRTLFIHHLPVEICDPVKDMSLFSCEAEFCRICHCGKEDEELIAPCRCSGSAKFAHQSCLLSWFELKKDKTCELCLYEISVKKMGFKPFSQWRLPWRSCDIVAYLFLFYCLVLVVFIAMVLWIASKRCLSPICIVLYFACGLAVCYFTYCCGCIEHIRFYWKAWIDVNRQWLILTHKDSVQVLNNATEKKSNNGCGKAREEFV</sequence>
<dbReference type="Gene3D" id="3.30.40.10">
    <property type="entry name" value="Zinc/RING finger domain, C3HC4 (zinc finger)"/>
    <property type="match status" value="1"/>
</dbReference>
<evidence type="ECO:0000256" key="7">
    <source>
        <dbReference type="ARBA" id="ARBA00022833"/>
    </source>
</evidence>
<dbReference type="PANTHER" id="PTHR46065:SF3">
    <property type="entry name" value="FI20425P1"/>
    <property type="match status" value="1"/>
</dbReference>
<accession>A0A3M6UKB3</accession>
<dbReference type="STRING" id="46731.A0A3M6UKB3"/>
<evidence type="ECO:0000256" key="4">
    <source>
        <dbReference type="ARBA" id="ARBA00022723"/>
    </source>
</evidence>
<evidence type="ECO:0000313" key="14">
    <source>
        <dbReference type="Proteomes" id="UP000275408"/>
    </source>
</evidence>
<evidence type="ECO:0000256" key="2">
    <source>
        <dbReference type="ARBA" id="ARBA00022679"/>
    </source>
</evidence>
<evidence type="ECO:0000256" key="10">
    <source>
        <dbReference type="SAM" id="MobiDB-lite"/>
    </source>
</evidence>
<dbReference type="GO" id="GO:0004842">
    <property type="term" value="F:ubiquitin-protein transferase activity"/>
    <property type="evidence" value="ECO:0007669"/>
    <property type="project" value="TreeGrafter"/>
</dbReference>
<keyword evidence="6" id="KW-0833">Ubl conjugation pathway</keyword>
<dbReference type="PROSITE" id="PS51292">
    <property type="entry name" value="ZF_RING_CH"/>
    <property type="match status" value="1"/>
</dbReference>
<evidence type="ECO:0000256" key="9">
    <source>
        <dbReference type="ARBA" id="ARBA00023136"/>
    </source>
</evidence>